<organism evidence="2 3">
    <name type="scientific">Gigaspora margarita</name>
    <dbReference type="NCBI Taxonomy" id="4874"/>
    <lineage>
        <taxon>Eukaryota</taxon>
        <taxon>Fungi</taxon>
        <taxon>Fungi incertae sedis</taxon>
        <taxon>Mucoromycota</taxon>
        <taxon>Glomeromycotina</taxon>
        <taxon>Glomeromycetes</taxon>
        <taxon>Diversisporales</taxon>
        <taxon>Gigasporaceae</taxon>
        <taxon>Gigaspora</taxon>
    </lineage>
</organism>
<dbReference type="Proteomes" id="UP000439903">
    <property type="component" value="Unassembled WGS sequence"/>
</dbReference>
<dbReference type="OrthoDB" id="2447127at2759"/>
<dbReference type="AlphaFoldDB" id="A0A8H4A254"/>
<reference evidence="2 3" key="1">
    <citation type="journal article" date="2019" name="Environ. Microbiol.">
        <title>At the nexus of three kingdoms: the genome of the mycorrhizal fungus Gigaspora margarita provides insights into plant, endobacterial and fungal interactions.</title>
        <authorList>
            <person name="Venice F."/>
            <person name="Ghignone S."/>
            <person name="Salvioli di Fossalunga A."/>
            <person name="Amselem J."/>
            <person name="Novero M."/>
            <person name="Xianan X."/>
            <person name="Sedzielewska Toro K."/>
            <person name="Morin E."/>
            <person name="Lipzen A."/>
            <person name="Grigoriev I.V."/>
            <person name="Henrissat B."/>
            <person name="Martin F.M."/>
            <person name="Bonfante P."/>
        </authorList>
    </citation>
    <scope>NUCLEOTIDE SEQUENCE [LARGE SCALE GENOMIC DNA]</scope>
    <source>
        <strain evidence="2 3">BEG34</strain>
    </source>
</reference>
<sequence length="200" mass="22851">MDQLKIAQTKPVFTVYPDETRKKFTQYNSLSTPLEHTHSSNSFNSLSVEQTSSSNTALPVFDCIDLLSDDDIVISSSQNAKGKNKRPLIEDDYADNKVWTDSAIKFLLAYLSENFGNYRKNKEKFYASAALHIGGKSSAQVRTKLQSLVKKYSEESKEKTGKETSKWPYYFLMNEIFGNRENVHPECLVDSTEKVFIYLQ</sequence>
<comment type="caution">
    <text evidence="2">The sequence shown here is derived from an EMBL/GenBank/DDBJ whole genome shotgun (WGS) entry which is preliminary data.</text>
</comment>
<proteinExistence type="predicted"/>
<evidence type="ECO:0000259" key="1">
    <source>
        <dbReference type="Pfam" id="PF13837"/>
    </source>
</evidence>
<feature type="domain" description="Myb/SANT-like DNA-binding" evidence="1">
    <location>
        <begin position="97"/>
        <end position="176"/>
    </location>
</feature>
<evidence type="ECO:0000313" key="3">
    <source>
        <dbReference type="Proteomes" id="UP000439903"/>
    </source>
</evidence>
<gene>
    <name evidence="2" type="ORF">F8M41_012059</name>
</gene>
<accession>A0A8H4A254</accession>
<dbReference type="InterPro" id="IPR044822">
    <property type="entry name" value="Myb_DNA-bind_4"/>
</dbReference>
<protein>
    <recommendedName>
        <fullName evidence="1">Myb/SANT-like DNA-binding domain-containing protein</fullName>
    </recommendedName>
</protein>
<dbReference type="EMBL" id="WTPW01002452">
    <property type="protein sequence ID" value="KAF0381779.1"/>
    <property type="molecule type" value="Genomic_DNA"/>
</dbReference>
<name>A0A8H4A254_GIGMA</name>
<dbReference type="Pfam" id="PF13837">
    <property type="entry name" value="Myb_DNA-bind_4"/>
    <property type="match status" value="1"/>
</dbReference>
<evidence type="ECO:0000313" key="2">
    <source>
        <dbReference type="EMBL" id="KAF0381779.1"/>
    </source>
</evidence>
<keyword evidence="3" id="KW-1185">Reference proteome</keyword>